<protein>
    <submittedName>
        <fullName evidence="2">Uncharacterized protein</fullName>
    </submittedName>
</protein>
<feature type="compositionally biased region" description="Basic and acidic residues" evidence="1">
    <location>
        <begin position="1"/>
        <end position="25"/>
    </location>
</feature>
<dbReference type="RefSeq" id="WP_184220942.1">
    <property type="nucleotide sequence ID" value="NZ_JACHMD010000001.1"/>
</dbReference>
<feature type="compositionally biased region" description="Acidic residues" evidence="1">
    <location>
        <begin position="54"/>
        <end position="63"/>
    </location>
</feature>
<reference evidence="2 3" key="1">
    <citation type="submission" date="2020-08" db="EMBL/GenBank/DDBJ databases">
        <title>Sequencing the genomes of 1000 actinobacteria strains.</title>
        <authorList>
            <person name="Klenk H.-P."/>
        </authorList>
    </citation>
    <scope>NUCLEOTIDE SEQUENCE [LARGE SCALE GENOMIC DNA]</scope>
    <source>
        <strain evidence="2 3">DSM 24947</strain>
    </source>
</reference>
<organism evidence="2 3">
    <name type="scientific">Microbacterium marinum</name>
    <dbReference type="NCBI Taxonomy" id="421115"/>
    <lineage>
        <taxon>Bacteria</taxon>
        <taxon>Bacillati</taxon>
        <taxon>Actinomycetota</taxon>
        <taxon>Actinomycetes</taxon>
        <taxon>Micrococcales</taxon>
        <taxon>Microbacteriaceae</taxon>
        <taxon>Microbacterium</taxon>
    </lineage>
</organism>
<evidence type="ECO:0000313" key="3">
    <source>
        <dbReference type="Proteomes" id="UP000573729"/>
    </source>
</evidence>
<evidence type="ECO:0000256" key="1">
    <source>
        <dbReference type="SAM" id="MobiDB-lite"/>
    </source>
</evidence>
<keyword evidence="3" id="KW-1185">Reference proteome</keyword>
<dbReference type="Proteomes" id="UP000573729">
    <property type="component" value="Unassembled WGS sequence"/>
</dbReference>
<sequence>MDDREHAPQTDDEKERADAPDRGRVVADPPTDQDEASDAFVESAEIQQGLDPDVLTDEQADRR</sequence>
<proteinExistence type="predicted"/>
<evidence type="ECO:0000313" key="2">
    <source>
        <dbReference type="EMBL" id="MBB4668090.1"/>
    </source>
</evidence>
<gene>
    <name evidence="2" type="ORF">BKA24_002799</name>
</gene>
<dbReference type="AlphaFoldDB" id="A0A7W7FK62"/>
<accession>A0A7W7FK62</accession>
<feature type="region of interest" description="Disordered" evidence="1">
    <location>
        <begin position="1"/>
        <end position="63"/>
    </location>
</feature>
<dbReference type="EMBL" id="JACHMD010000001">
    <property type="protein sequence ID" value="MBB4668090.1"/>
    <property type="molecule type" value="Genomic_DNA"/>
</dbReference>
<comment type="caution">
    <text evidence="2">The sequence shown here is derived from an EMBL/GenBank/DDBJ whole genome shotgun (WGS) entry which is preliminary data.</text>
</comment>
<name>A0A7W7FK62_9MICO</name>